<dbReference type="Proteomes" id="UP000199470">
    <property type="component" value="Unassembled WGS sequence"/>
</dbReference>
<dbReference type="SUPFAM" id="SSF46689">
    <property type="entry name" value="Homeodomain-like"/>
    <property type="match status" value="2"/>
</dbReference>
<dbReference type="PANTHER" id="PTHR11019">
    <property type="entry name" value="HTH-TYPE TRANSCRIPTIONAL REGULATOR NIMR"/>
    <property type="match status" value="1"/>
</dbReference>
<evidence type="ECO:0000256" key="4">
    <source>
        <dbReference type="ARBA" id="ARBA00023163"/>
    </source>
</evidence>
<dbReference type="SMART" id="SM00342">
    <property type="entry name" value="HTH_ARAC"/>
    <property type="match status" value="1"/>
</dbReference>
<sequence>MHGHQLKHGLAGYTIHMHSALCAALPTQPKVLRISALARALLERMSEWPQGVPNDAAALRLMTVFLDEIGNAEPDPLHLTMPRQPRLQTMAAVIADDPADDTDLDGWALRLGLSRRSISRHFRAETGMSLVEWRQIARLQKGVEWLAAGQSVTTVAMALALGYDSVSSFIALFRRILGTTPAQFASARQRDAN</sequence>
<proteinExistence type="predicted"/>
<protein>
    <submittedName>
        <fullName evidence="6">AraC-type DNA-binding protein</fullName>
    </submittedName>
</protein>
<evidence type="ECO:0000256" key="2">
    <source>
        <dbReference type="ARBA" id="ARBA00023015"/>
    </source>
</evidence>
<dbReference type="InterPro" id="IPR009057">
    <property type="entry name" value="Homeodomain-like_sf"/>
</dbReference>
<dbReference type="Pfam" id="PF12833">
    <property type="entry name" value="HTH_18"/>
    <property type="match status" value="1"/>
</dbReference>
<dbReference type="EMBL" id="FOTW01000013">
    <property type="protein sequence ID" value="SFM15078.1"/>
    <property type="molecule type" value="Genomic_DNA"/>
</dbReference>
<dbReference type="STRING" id="758825.SAMN02982985_02983"/>
<dbReference type="Gene3D" id="1.10.10.60">
    <property type="entry name" value="Homeodomain-like"/>
    <property type="match status" value="1"/>
</dbReference>
<evidence type="ECO:0000313" key="6">
    <source>
        <dbReference type="EMBL" id="SFM15078.1"/>
    </source>
</evidence>
<organism evidence="6 7">
    <name type="scientific">Rugamonas rubra</name>
    <dbReference type="NCBI Taxonomy" id="758825"/>
    <lineage>
        <taxon>Bacteria</taxon>
        <taxon>Pseudomonadati</taxon>
        <taxon>Pseudomonadota</taxon>
        <taxon>Betaproteobacteria</taxon>
        <taxon>Burkholderiales</taxon>
        <taxon>Oxalobacteraceae</taxon>
        <taxon>Telluria group</taxon>
        <taxon>Rugamonas</taxon>
    </lineage>
</organism>
<evidence type="ECO:0000256" key="3">
    <source>
        <dbReference type="ARBA" id="ARBA00023125"/>
    </source>
</evidence>
<feature type="domain" description="HTH araC/xylS-type" evidence="5">
    <location>
        <begin position="88"/>
        <end position="187"/>
    </location>
</feature>
<gene>
    <name evidence="6" type="ORF">SAMN02982985_02983</name>
</gene>
<reference evidence="6 7" key="1">
    <citation type="submission" date="2016-10" db="EMBL/GenBank/DDBJ databases">
        <authorList>
            <person name="de Groot N.N."/>
        </authorList>
    </citation>
    <scope>NUCLEOTIDE SEQUENCE [LARGE SCALE GENOMIC DNA]</scope>
    <source>
        <strain evidence="6 7">ATCC 43154</strain>
    </source>
</reference>
<dbReference type="GO" id="GO:0043565">
    <property type="term" value="F:sequence-specific DNA binding"/>
    <property type="evidence" value="ECO:0007669"/>
    <property type="project" value="InterPro"/>
</dbReference>
<name>A0A1I4NHV8_9BURK</name>
<dbReference type="PANTHER" id="PTHR11019:SF199">
    <property type="entry name" value="HTH-TYPE TRANSCRIPTIONAL REGULATOR NIMR"/>
    <property type="match status" value="1"/>
</dbReference>
<keyword evidence="4" id="KW-0804">Transcription</keyword>
<dbReference type="PROSITE" id="PS01124">
    <property type="entry name" value="HTH_ARAC_FAMILY_2"/>
    <property type="match status" value="1"/>
</dbReference>
<dbReference type="GO" id="GO:0003700">
    <property type="term" value="F:DNA-binding transcription factor activity"/>
    <property type="evidence" value="ECO:0007669"/>
    <property type="project" value="InterPro"/>
</dbReference>
<evidence type="ECO:0000313" key="7">
    <source>
        <dbReference type="Proteomes" id="UP000199470"/>
    </source>
</evidence>
<keyword evidence="2" id="KW-0805">Transcription regulation</keyword>
<evidence type="ECO:0000259" key="5">
    <source>
        <dbReference type="PROSITE" id="PS01124"/>
    </source>
</evidence>
<keyword evidence="3 6" id="KW-0238">DNA-binding</keyword>
<dbReference type="FunFam" id="1.10.10.60:FF:000132">
    <property type="entry name" value="AraC family transcriptional regulator"/>
    <property type="match status" value="1"/>
</dbReference>
<accession>A0A1I4NHV8</accession>
<keyword evidence="7" id="KW-1185">Reference proteome</keyword>
<evidence type="ECO:0000256" key="1">
    <source>
        <dbReference type="ARBA" id="ARBA00022491"/>
    </source>
</evidence>
<keyword evidence="1" id="KW-0678">Repressor</keyword>
<dbReference type="InterPro" id="IPR018060">
    <property type="entry name" value="HTH_AraC"/>
</dbReference>
<dbReference type="AlphaFoldDB" id="A0A1I4NHV8"/>